<dbReference type="InterPro" id="IPR004360">
    <property type="entry name" value="Glyas_Fos-R_dOase_dom"/>
</dbReference>
<organism evidence="2 3">
    <name type="scientific">Paramesorhizobium deserti</name>
    <dbReference type="NCBI Taxonomy" id="1494590"/>
    <lineage>
        <taxon>Bacteria</taxon>
        <taxon>Pseudomonadati</taxon>
        <taxon>Pseudomonadota</taxon>
        <taxon>Alphaproteobacteria</taxon>
        <taxon>Hyphomicrobiales</taxon>
        <taxon>Phyllobacteriaceae</taxon>
        <taxon>Paramesorhizobium</taxon>
    </lineage>
</organism>
<sequence>MLKKKASSAIIAVSDIERARRFYSDTLGLELNEKGMEGVLVYKTGATHLVVYPSEFAGTNKANAVVWDCGADIDAIAADLRAKGVKFEHYEMNGVTYKDGVHDADGFKMVWFKDPDGNILHLNSA</sequence>
<dbReference type="AlphaFoldDB" id="A0A135HPF7"/>
<proteinExistence type="predicted"/>
<dbReference type="InterPro" id="IPR037523">
    <property type="entry name" value="VOC_core"/>
</dbReference>
<dbReference type="PROSITE" id="PS51819">
    <property type="entry name" value="VOC"/>
    <property type="match status" value="1"/>
</dbReference>
<dbReference type="STRING" id="1494590.ATN84_21910"/>
<dbReference type="InterPro" id="IPR029068">
    <property type="entry name" value="Glyas_Bleomycin-R_OHBP_Dase"/>
</dbReference>
<feature type="domain" description="VOC" evidence="1">
    <location>
        <begin position="5"/>
        <end position="125"/>
    </location>
</feature>
<dbReference type="Pfam" id="PF00903">
    <property type="entry name" value="Glyoxalase"/>
    <property type="match status" value="1"/>
</dbReference>
<gene>
    <name evidence="2" type="ORF">ATN84_21910</name>
</gene>
<accession>A0A135HPF7</accession>
<reference evidence="2 3" key="1">
    <citation type="submission" date="2015-11" db="EMBL/GenBank/DDBJ databases">
        <title>Draft genome sequence of Paramesorhizobium deserti A-3-E, a strain highly resistant to diverse beta-lactam antibiotics.</title>
        <authorList>
            <person name="Lv R."/>
            <person name="Yang X."/>
            <person name="Fang N."/>
            <person name="Guo J."/>
            <person name="Luo X."/>
            <person name="Peng F."/>
            <person name="Yang R."/>
            <person name="Cui Y."/>
            <person name="Fang C."/>
            <person name="Song Y."/>
        </authorList>
    </citation>
    <scope>NUCLEOTIDE SEQUENCE [LARGE SCALE GENOMIC DNA]</scope>
    <source>
        <strain evidence="2 3">A-3-E</strain>
    </source>
</reference>
<evidence type="ECO:0000313" key="3">
    <source>
        <dbReference type="Proteomes" id="UP000070107"/>
    </source>
</evidence>
<dbReference type="SUPFAM" id="SSF54593">
    <property type="entry name" value="Glyoxalase/Bleomycin resistance protein/Dihydroxybiphenyl dioxygenase"/>
    <property type="match status" value="1"/>
</dbReference>
<dbReference type="EMBL" id="LNTU01000040">
    <property type="protein sequence ID" value="KXF74983.1"/>
    <property type="molecule type" value="Genomic_DNA"/>
</dbReference>
<keyword evidence="3" id="KW-1185">Reference proteome</keyword>
<protein>
    <submittedName>
        <fullName evidence="2">Glyoxalase</fullName>
    </submittedName>
</protein>
<dbReference type="Gene3D" id="3.10.180.10">
    <property type="entry name" value="2,3-Dihydroxybiphenyl 1,2-Dioxygenase, domain 1"/>
    <property type="match status" value="1"/>
</dbReference>
<evidence type="ECO:0000313" key="2">
    <source>
        <dbReference type="EMBL" id="KXF74983.1"/>
    </source>
</evidence>
<comment type="caution">
    <text evidence="2">The sequence shown here is derived from an EMBL/GenBank/DDBJ whole genome shotgun (WGS) entry which is preliminary data.</text>
</comment>
<dbReference type="Proteomes" id="UP000070107">
    <property type="component" value="Unassembled WGS sequence"/>
</dbReference>
<evidence type="ECO:0000259" key="1">
    <source>
        <dbReference type="PROSITE" id="PS51819"/>
    </source>
</evidence>
<name>A0A135HPF7_9HYPH</name>